<evidence type="ECO:0000259" key="7">
    <source>
        <dbReference type="PROSITE" id="PS51123"/>
    </source>
</evidence>
<dbReference type="AlphaFoldDB" id="A0A0K1QEC0"/>
<sequence length="433" mass="46490">MPASAHADELRAHATAGAAHALGQPQDREFGWGGAGSLSLEVPLAPTLGVEGKIGGLILSEGKPPKDPTFVQQSTGLAALGTLGLRIRPFFRAAGPWLSAGLGVVQTGDLTRLGFDSALGWDFRVSRTSRWDVGPYAGYIQIFQSDDAVRPNDGHVLTFGLHIGLGVPDQRTVRGDLDQDGVFDDEDACPAVRGARTNDPTTNGCPPPDRDGDGVFDDEDACPDVAGVRTNDPKTSGCPVDRDEDGIPDIQDACPDKPGVRSADPKTNGCPRQDRDKDGVFDDEDACPDVPGVRTVDAKTNGCPPASDSVRVEKDRILLDDVILFDLDSPRVRRASWAIIKKLAEFILATPDILEVSIEGHADATGKAEHNMVLSRARAESVKKLLVQFGVPPERVQAEAFGRSRLKVQTNRAEAANRRVEFWITRTRQAETP</sequence>
<dbReference type="Gene3D" id="4.10.1080.10">
    <property type="entry name" value="TSP type-3 repeat"/>
    <property type="match status" value="2"/>
</dbReference>
<dbReference type="GO" id="GO:0005509">
    <property type="term" value="F:calcium ion binding"/>
    <property type="evidence" value="ECO:0007669"/>
    <property type="project" value="InterPro"/>
</dbReference>
<keyword evidence="3 5" id="KW-0472">Membrane</keyword>
<protein>
    <submittedName>
        <fullName evidence="8">Outer membrane protein OmpA</fullName>
    </submittedName>
</protein>
<name>A0A0K1QEC0_9BACT</name>
<dbReference type="PROSITE" id="PS51123">
    <property type="entry name" value="OMPA_2"/>
    <property type="match status" value="1"/>
</dbReference>
<dbReference type="SUPFAM" id="SSF103088">
    <property type="entry name" value="OmpA-like"/>
    <property type="match status" value="1"/>
</dbReference>
<dbReference type="Gene3D" id="3.30.1330.60">
    <property type="entry name" value="OmpA-like domain"/>
    <property type="match status" value="1"/>
</dbReference>
<keyword evidence="9" id="KW-1185">Reference proteome</keyword>
<evidence type="ECO:0000256" key="5">
    <source>
        <dbReference type="PROSITE-ProRule" id="PRU00473"/>
    </source>
</evidence>
<dbReference type="InterPro" id="IPR006664">
    <property type="entry name" value="OMP_bac"/>
</dbReference>
<dbReference type="GO" id="GO:0009279">
    <property type="term" value="C:cell outer membrane"/>
    <property type="evidence" value="ECO:0007669"/>
    <property type="project" value="UniProtKB-SubCell"/>
</dbReference>
<dbReference type="STRING" id="1391654.AKJ09_10772"/>
<dbReference type="KEGG" id="llu:AKJ09_10772"/>
<dbReference type="Pfam" id="PF02412">
    <property type="entry name" value="TSP_3"/>
    <property type="match status" value="2"/>
</dbReference>
<accession>A0A0K1QEC0</accession>
<reference evidence="8 9" key="1">
    <citation type="submission" date="2015-08" db="EMBL/GenBank/DDBJ databases">
        <authorList>
            <person name="Babu N.S."/>
            <person name="Beckwith C.J."/>
            <person name="Beseler K.G."/>
            <person name="Brison A."/>
            <person name="Carone J.V."/>
            <person name="Caskin T.P."/>
            <person name="Diamond M."/>
            <person name="Durham M.E."/>
            <person name="Foxe J.M."/>
            <person name="Go M."/>
            <person name="Henderson B.A."/>
            <person name="Jones I.B."/>
            <person name="McGettigan J.A."/>
            <person name="Micheletti S.J."/>
            <person name="Nasrallah M.E."/>
            <person name="Ortiz D."/>
            <person name="Piller C.R."/>
            <person name="Privatt S.R."/>
            <person name="Schneider S.L."/>
            <person name="Sharp S."/>
            <person name="Smith T.C."/>
            <person name="Stanton J.D."/>
            <person name="Ullery H.E."/>
            <person name="Wilson R.J."/>
            <person name="Serrano M.G."/>
            <person name="Buck G."/>
            <person name="Lee V."/>
            <person name="Wang Y."/>
            <person name="Carvalho R."/>
            <person name="Voegtly L."/>
            <person name="Shi R."/>
            <person name="Duckworth R."/>
            <person name="Johnson A."/>
            <person name="Loviza R."/>
            <person name="Walstead R."/>
            <person name="Shah Z."/>
            <person name="Kiflezghi M."/>
            <person name="Wade K."/>
            <person name="Ball S.L."/>
            <person name="Bradley K.W."/>
            <person name="Asai D.J."/>
            <person name="Bowman C.A."/>
            <person name="Russell D.A."/>
            <person name="Pope W.H."/>
            <person name="Jacobs-Sera D."/>
            <person name="Hendrix R.W."/>
            <person name="Hatfull G.F."/>
        </authorList>
    </citation>
    <scope>NUCLEOTIDE SEQUENCE [LARGE SCALE GENOMIC DNA]</scope>
    <source>
        <strain evidence="8 9">DSM 27648</strain>
    </source>
</reference>
<dbReference type="InterPro" id="IPR006665">
    <property type="entry name" value="OmpA-like"/>
</dbReference>
<organism evidence="8 9">
    <name type="scientific">Labilithrix luteola</name>
    <dbReference type="NCBI Taxonomy" id="1391654"/>
    <lineage>
        <taxon>Bacteria</taxon>
        <taxon>Pseudomonadati</taxon>
        <taxon>Myxococcota</taxon>
        <taxon>Polyangia</taxon>
        <taxon>Polyangiales</taxon>
        <taxon>Labilitrichaceae</taxon>
        <taxon>Labilithrix</taxon>
    </lineage>
</organism>
<dbReference type="SUPFAM" id="SSF103647">
    <property type="entry name" value="TSP type-3 repeat"/>
    <property type="match status" value="1"/>
</dbReference>
<evidence type="ECO:0000256" key="4">
    <source>
        <dbReference type="ARBA" id="ARBA00023237"/>
    </source>
</evidence>
<dbReference type="PANTHER" id="PTHR30329">
    <property type="entry name" value="STATOR ELEMENT OF FLAGELLAR MOTOR COMPLEX"/>
    <property type="match status" value="1"/>
</dbReference>
<dbReference type="Pfam" id="PF00691">
    <property type="entry name" value="OmpA"/>
    <property type="match status" value="1"/>
</dbReference>
<dbReference type="RefSeq" id="WP_169928593.1">
    <property type="nucleotide sequence ID" value="NZ_CP012333.1"/>
</dbReference>
<proteinExistence type="predicted"/>
<keyword evidence="4" id="KW-0998">Cell outer membrane</keyword>
<evidence type="ECO:0000256" key="2">
    <source>
        <dbReference type="ARBA" id="ARBA00022729"/>
    </source>
</evidence>
<feature type="domain" description="OmpA-like" evidence="7">
    <location>
        <begin position="312"/>
        <end position="428"/>
    </location>
</feature>
<dbReference type="CDD" id="cd07185">
    <property type="entry name" value="OmpA_C-like"/>
    <property type="match status" value="1"/>
</dbReference>
<dbReference type="EMBL" id="CP012333">
    <property type="protein sequence ID" value="AKV04109.1"/>
    <property type="molecule type" value="Genomic_DNA"/>
</dbReference>
<dbReference type="Proteomes" id="UP000064967">
    <property type="component" value="Chromosome"/>
</dbReference>
<dbReference type="PANTHER" id="PTHR30329:SF21">
    <property type="entry name" value="LIPOPROTEIN YIAD-RELATED"/>
    <property type="match status" value="1"/>
</dbReference>
<dbReference type="InterPro" id="IPR036737">
    <property type="entry name" value="OmpA-like_sf"/>
</dbReference>
<evidence type="ECO:0000256" key="1">
    <source>
        <dbReference type="ARBA" id="ARBA00004442"/>
    </source>
</evidence>
<dbReference type="GO" id="GO:0007155">
    <property type="term" value="P:cell adhesion"/>
    <property type="evidence" value="ECO:0007669"/>
    <property type="project" value="InterPro"/>
</dbReference>
<dbReference type="PRINTS" id="PR01021">
    <property type="entry name" value="OMPADOMAIN"/>
</dbReference>
<evidence type="ECO:0000256" key="3">
    <source>
        <dbReference type="ARBA" id="ARBA00023136"/>
    </source>
</evidence>
<keyword evidence="2" id="KW-0732">Signal</keyword>
<comment type="subcellular location">
    <subcellularLocation>
        <location evidence="1">Cell outer membrane</location>
    </subcellularLocation>
</comment>
<dbReference type="InterPro" id="IPR003367">
    <property type="entry name" value="Thrombospondin_3-like_rpt"/>
</dbReference>
<evidence type="ECO:0000256" key="6">
    <source>
        <dbReference type="SAM" id="MobiDB-lite"/>
    </source>
</evidence>
<dbReference type="InterPro" id="IPR050330">
    <property type="entry name" value="Bact_OuterMem_StrucFunc"/>
</dbReference>
<feature type="region of interest" description="Disordered" evidence="6">
    <location>
        <begin position="227"/>
        <end position="282"/>
    </location>
</feature>
<gene>
    <name evidence="8" type="ORF">AKJ09_10772</name>
</gene>
<dbReference type="InterPro" id="IPR028974">
    <property type="entry name" value="TSP_type-3_rpt"/>
</dbReference>
<evidence type="ECO:0000313" key="9">
    <source>
        <dbReference type="Proteomes" id="UP000064967"/>
    </source>
</evidence>
<evidence type="ECO:0000313" key="8">
    <source>
        <dbReference type="EMBL" id="AKV04109.1"/>
    </source>
</evidence>